<name>A0A926IGX2_9FIRM</name>
<dbReference type="SUPFAM" id="SSF53067">
    <property type="entry name" value="Actin-like ATPase domain"/>
    <property type="match status" value="1"/>
</dbReference>
<protein>
    <submittedName>
        <fullName evidence="2">ROK family protein</fullName>
    </submittedName>
</protein>
<sequence length="295" mass="31974">MKIALLDIGGTYIKFAAAQDEKPIEACEEYPTEGKKGGPHVIDRAIGLLEKLAPFDGIGVSTAGLVKDGYILYANENLPNYTGMNIKKILQEKFGVPVAVENDVCAAALGEAAYGRGRENPSFLCMTFGTGIGGALIHEGKLITQGGLPVGSFGHMITHKGGRLCSCGNRGCLEAYASTSALVQAVQETTGRRLNGREIFTAFYQGEQEIQETVREWMEEIVCGLFSIIHILNPSCIVLGGGIMNEDYIIDYLKKELYDRLIPCYQEVQIIPAQLGNRAGLMGARYLTEKLLTEG</sequence>
<evidence type="ECO:0000313" key="3">
    <source>
        <dbReference type="Proteomes" id="UP000623678"/>
    </source>
</evidence>
<accession>A0A926IGX2</accession>
<dbReference type="Gene3D" id="3.30.420.40">
    <property type="match status" value="2"/>
</dbReference>
<dbReference type="InterPro" id="IPR043129">
    <property type="entry name" value="ATPase_NBD"/>
</dbReference>
<organism evidence="2 3">
    <name type="scientific">Youxingia wuxianensis</name>
    <dbReference type="NCBI Taxonomy" id="2763678"/>
    <lineage>
        <taxon>Bacteria</taxon>
        <taxon>Bacillati</taxon>
        <taxon>Bacillota</taxon>
        <taxon>Clostridia</taxon>
        <taxon>Eubacteriales</taxon>
        <taxon>Oscillospiraceae</taxon>
        <taxon>Youxingia</taxon>
    </lineage>
</organism>
<dbReference type="RefSeq" id="WP_262395083.1">
    <property type="nucleotide sequence ID" value="NZ_JACRTD010000004.1"/>
</dbReference>
<evidence type="ECO:0000313" key="2">
    <source>
        <dbReference type="EMBL" id="MBC8585299.1"/>
    </source>
</evidence>
<reference evidence="2" key="1">
    <citation type="submission" date="2020-08" db="EMBL/GenBank/DDBJ databases">
        <title>Genome public.</title>
        <authorList>
            <person name="Liu C."/>
            <person name="Sun Q."/>
        </authorList>
    </citation>
    <scope>NUCLEOTIDE SEQUENCE</scope>
    <source>
        <strain evidence="2">NSJ-64</strain>
    </source>
</reference>
<dbReference type="InterPro" id="IPR000600">
    <property type="entry name" value="ROK"/>
</dbReference>
<gene>
    <name evidence="2" type="ORF">H8705_06850</name>
</gene>
<dbReference type="PANTHER" id="PTHR18964:SF165">
    <property type="entry name" value="BETA-GLUCOSIDE KINASE"/>
    <property type="match status" value="1"/>
</dbReference>
<dbReference type="PANTHER" id="PTHR18964">
    <property type="entry name" value="ROK (REPRESSOR, ORF, KINASE) FAMILY"/>
    <property type="match status" value="1"/>
</dbReference>
<dbReference type="CDD" id="cd24068">
    <property type="entry name" value="ASKHA_NBD_ROK_FnNanK-like"/>
    <property type="match status" value="1"/>
</dbReference>
<keyword evidence="3" id="KW-1185">Reference proteome</keyword>
<proteinExistence type="inferred from homology"/>
<dbReference type="Pfam" id="PF00480">
    <property type="entry name" value="ROK"/>
    <property type="match status" value="1"/>
</dbReference>
<dbReference type="Proteomes" id="UP000623678">
    <property type="component" value="Unassembled WGS sequence"/>
</dbReference>
<evidence type="ECO:0000256" key="1">
    <source>
        <dbReference type="ARBA" id="ARBA00006479"/>
    </source>
</evidence>
<dbReference type="EMBL" id="JACRTD010000004">
    <property type="protein sequence ID" value="MBC8585299.1"/>
    <property type="molecule type" value="Genomic_DNA"/>
</dbReference>
<dbReference type="AlphaFoldDB" id="A0A926IGX2"/>
<comment type="similarity">
    <text evidence="1">Belongs to the ROK (NagC/XylR) family.</text>
</comment>
<comment type="caution">
    <text evidence="2">The sequence shown here is derived from an EMBL/GenBank/DDBJ whole genome shotgun (WGS) entry which is preliminary data.</text>
</comment>